<dbReference type="GO" id="GO:0005886">
    <property type="term" value="C:plasma membrane"/>
    <property type="evidence" value="ECO:0007669"/>
    <property type="project" value="UniProtKB-SubCell"/>
</dbReference>
<dbReference type="CDD" id="cd18781">
    <property type="entry name" value="ABC_6TM_AarD_CydDC_like"/>
    <property type="match status" value="1"/>
</dbReference>
<comment type="subcellular location">
    <subcellularLocation>
        <location evidence="1">Cell membrane</location>
        <topology evidence="1">Multi-pass membrane protein</topology>
    </subcellularLocation>
</comment>
<feature type="transmembrane region" description="Helical" evidence="9">
    <location>
        <begin position="249"/>
        <end position="267"/>
    </location>
</feature>
<protein>
    <submittedName>
        <fullName evidence="12">ABC transporter ATP-binding protein</fullName>
    </submittedName>
</protein>
<dbReference type="Proteomes" id="UP000254280">
    <property type="component" value="Unassembled WGS sequence"/>
</dbReference>
<sequence>MMIDKRLINSVDDSKKWIAIHVLCNWIALFASIVSAVVFAWVLQQAFVRELNLVSAVIFLLILLAALCLRMWAGNMAVNASYQASTKVKHQLRTLIYQKLSAMPLSQLQQQSTSSLIQVASEGVEQLEMYFGRYLPQLFYSLLAPLTLFLFLVFFNAQTAFILLACVPLIPFSIIAVNKIAKKLLHKYWSIYVGLGSSFLDNLQGLMTLKIYQDDAYKAKQLDIEAENFRTITMKVLTMQLNSVSLMDLLAYGGAAVGILTALLQYQAGELSIFAVILFILLASEFFIPLRLLGSFFHVAMNGKAASDKIFALLDTPIELPQQAVDVMVETPIQVDIQQLYFAYTPEKRVIQALNLKIEPRQLTVFVGKSGCGKSTLVSLLMGFYAPQQGQILFNQQNQKDIDRTSFYRHVSFVGHSSYIFKGTLRENMQMADPMATDENIYACLAQVNLAQFVRENGGLDMKLLSRGSNLSGGQIQRLALARALLHNASLYIFDEATSNIDVESEEIILRLIQQLKQEKTIVMISHRLANAVQADRIYVLQQGRLIEQGTHPELMAKQGGYCEMFNQQKQLENIRKENKTVAIGGENA</sequence>
<dbReference type="PANTHER" id="PTHR24221">
    <property type="entry name" value="ATP-BINDING CASSETTE SUB-FAMILY B"/>
    <property type="match status" value="1"/>
</dbReference>
<dbReference type="PROSITE" id="PS00211">
    <property type="entry name" value="ABC_TRANSPORTER_1"/>
    <property type="match status" value="1"/>
</dbReference>
<dbReference type="InterPro" id="IPR036640">
    <property type="entry name" value="ABC1_TM_sf"/>
</dbReference>
<evidence type="ECO:0000256" key="4">
    <source>
        <dbReference type="ARBA" id="ARBA00022692"/>
    </source>
</evidence>
<dbReference type="InterPro" id="IPR011527">
    <property type="entry name" value="ABC1_TM_dom"/>
</dbReference>
<keyword evidence="5" id="KW-0547">Nucleotide-binding</keyword>
<dbReference type="GO" id="GO:0034040">
    <property type="term" value="F:ATPase-coupled lipid transmembrane transporter activity"/>
    <property type="evidence" value="ECO:0007669"/>
    <property type="project" value="TreeGrafter"/>
</dbReference>
<dbReference type="Pfam" id="PF00664">
    <property type="entry name" value="ABC_membrane"/>
    <property type="match status" value="1"/>
</dbReference>
<gene>
    <name evidence="12" type="primary">cydD_2</name>
    <name evidence="12" type="ORF">NCTC10699_02201</name>
</gene>
<dbReference type="InterPro" id="IPR017871">
    <property type="entry name" value="ABC_transporter-like_CS"/>
</dbReference>
<accession>A0A379B8W6</accession>
<name>A0A379B8W6_9PAST</name>
<proteinExistence type="predicted"/>
<feature type="domain" description="ABC transmembrane type-1" evidence="11">
    <location>
        <begin position="22"/>
        <end position="302"/>
    </location>
</feature>
<evidence type="ECO:0000256" key="7">
    <source>
        <dbReference type="ARBA" id="ARBA00022989"/>
    </source>
</evidence>
<keyword evidence="3" id="KW-1003">Cell membrane</keyword>
<keyword evidence="7 9" id="KW-1133">Transmembrane helix</keyword>
<dbReference type="SMART" id="SM00382">
    <property type="entry name" value="AAA"/>
    <property type="match status" value="1"/>
</dbReference>
<dbReference type="GO" id="GO:0005524">
    <property type="term" value="F:ATP binding"/>
    <property type="evidence" value="ECO:0007669"/>
    <property type="project" value="UniProtKB-KW"/>
</dbReference>
<dbReference type="PANTHER" id="PTHR24221:SF654">
    <property type="entry name" value="ATP-BINDING CASSETTE SUB-FAMILY B MEMBER 6"/>
    <property type="match status" value="1"/>
</dbReference>
<keyword evidence="4 9" id="KW-0812">Transmembrane</keyword>
<feature type="transmembrane region" description="Helical" evidence="9">
    <location>
        <begin position="138"/>
        <end position="155"/>
    </location>
</feature>
<dbReference type="InterPro" id="IPR039421">
    <property type="entry name" value="Type_1_exporter"/>
</dbReference>
<dbReference type="FunFam" id="3.40.50.300:FF:000854">
    <property type="entry name" value="Multidrug ABC transporter ATP-binding protein"/>
    <property type="match status" value="1"/>
</dbReference>
<dbReference type="InterPro" id="IPR027417">
    <property type="entry name" value="P-loop_NTPase"/>
</dbReference>
<evidence type="ECO:0000256" key="6">
    <source>
        <dbReference type="ARBA" id="ARBA00022840"/>
    </source>
</evidence>
<dbReference type="Gene3D" id="3.40.50.300">
    <property type="entry name" value="P-loop containing nucleotide triphosphate hydrolases"/>
    <property type="match status" value="1"/>
</dbReference>
<dbReference type="PROSITE" id="PS50893">
    <property type="entry name" value="ABC_TRANSPORTER_2"/>
    <property type="match status" value="1"/>
</dbReference>
<dbReference type="InterPro" id="IPR003593">
    <property type="entry name" value="AAA+_ATPase"/>
</dbReference>
<keyword evidence="6 12" id="KW-0067">ATP-binding</keyword>
<dbReference type="OrthoDB" id="9806127at2"/>
<feature type="transmembrane region" description="Helical" evidence="9">
    <location>
        <begin position="53"/>
        <end position="73"/>
    </location>
</feature>
<evidence type="ECO:0000256" key="9">
    <source>
        <dbReference type="SAM" id="Phobius"/>
    </source>
</evidence>
<feature type="transmembrane region" description="Helical" evidence="9">
    <location>
        <begin position="161"/>
        <end position="181"/>
    </location>
</feature>
<reference evidence="12 13" key="1">
    <citation type="submission" date="2018-06" db="EMBL/GenBank/DDBJ databases">
        <authorList>
            <consortium name="Pathogen Informatics"/>
            <person name="Doyle S."/>
        </authorList>
    </citation>
    <scope>NUCLEOTIDE SEQUENCE [LARGE SCALE GENOMIC DNA]</scope>
    <source>
        <strain evidence="12 13">NCTC10699</strain>
    </source>
</reference>
<dbReference type="EMBL" id="UGSS01000002">
    <property type="protein sequence ID" value="SUB34530.1"/>
    <property type="molecule type" value="Genomic_DNA"/>
</dbReference>
<dbReference type="InterPro" id="IPR003439">
    <property type="entry name" value="ABC_transporter-like_ATP-bd"/>
</dbReference>
<keyword evidence="2" id="KW-0813">Transport</keyword>
<keyword evidence="13" id="KW-1185">Reference proteome</keyword>
<evidence type="ECO:0000256" key="3">
    <source>
        <dbReference type="ARBA" id="ARBA00022475"/>
    </source>
</evidence>
<evidence type="ECO:0000256" key="1">
    <source>
        <dbReference type="ARBA" id="ARBA00004651"/>
    </source>
</evidence>
<dbReference type="Gene3D" id="1.20.1560.10">
    <property type="entry name" value="ABC transporter type 1, transmembrane domain"/>
    <property type="match status" value="1"/>
</dbReference>
<evidence type="ECO:0000313" key="13">
    <source>
        <dbReference type="Proteomes" id="UP000254280"/>
    </source>
</evidence>
<dbReference type="PROSITE" id="PS50929">
    <property type="entry name" value="ABC_TM1F"/>
    <property type="match status" value="1"/>
</dbReference>
<evidence type="ECO:0000313" key="12">
    <source>
        <dbReference type="EMBL" id="SUB34530.1"/>
    </source>
</evidence>
<feature type="domain" description="ABC transporter" evidence="10">
    <location>
        <begin position="335"/>
        <end position="568"/>
    </location>
</feature>
<dbReference type="AlphaFoldDB" id="A0A379B8W6"/>
<feature type="transmembrane region" description="Helical" evidence="9">
    <location>
        <begin position="20"/>
        <end position="41"/>
    </location>
</feature>
<evidence type="ECO:0000259" key="10">
    <source>
        <dbReference type="PROSITE" id="PS50893"/>
    </source>
</evidence>
<dbReference type="SUPFAM" id="SSF52540">
    <property type="entry name" value="P-loop containing nucleoside triphosphate hydrolases"/>
    <property type="match status" value="1"/>
</dbReference>
<feature type="transmembrane region" description="Helical" evidence="9">
    <location>
        <begin position="273"/>
        <end position="294"/>
    </location>
</feature>
<evidence type="ECO:0000256" key="2">
    <source>
        <dbReference type="ARBA" id="ARBA00022448"/>
    </source>
</evidence>
<organism evidence="12 13">
    <name type="scientific">[Pasteurella] mairii</name>
    <dbReference type="NCBI Taxonomy" id="757"/>
    <lineage>
        <taxon>Bacteria</taxon>
        <taxon>Pseudomonadati</taxon>
        <taxon>Pseudomonadota</taxon>
        <taxon>Gammaproteobacteria</taxon>
        <taxon>Pasteurellales</taxon>
        <taxon>Pasteurellaceae</taxon>
    </lineage>
</organism>
<dbReference type="Pfam" id="PF00005">
    <property type="entry name" value="ABC_tran"/>
    <property type="match status" value="1"/>
</dbReference>
<dbReference type="GO" id="GO:0140359">
    <property type="term" value="F:ABC-type transporter activity"/>
    <property type="evidence" value="ECO:0007669"/>
    <property type="project" value="InterPro"/>
</dbReference>
<evidence type="ECO:0000259" key="11">
    <source>
        <dbReference type="PROSITE" id="PS50929"/>
    </source>
</evidence>
<evidence type="ECO:0000256" key="8">
    <source>
        <dbReference type="ARBA" id="ARBA00023136"/>
    </source>
</evidence>
<dbReference type="SUPFAM" id="SSF90123">
    <property type="entry name" value="ABC transporter transmembrane region"/>
    <property type="match status" value="1"/>
</dbReference>
<keyword evidence="8 9" id="KW-0472">Membrane</keyword>
<dbReference type="GO" id="GO:0016887">
    <property type="term" value="F:ATP hydrolysis activity"/>
    <property type="evidence" value="ECO:0007669"/>
    <property type="project" value="InterPro"/>
</dbReference>
<evidence type="ECO:0000256" key="5">
    <source>
        <dbReference type="ARBA" id="ARBA00022741"/>
    </source>
</evidence>